<dbReference type="RefSeq" id="WP_004806083.1">
    <property type="nucleotide sequence ID" value="NZ_CP116394.1"/>
</dbReference>
<dbReference type="Gene3D" id="3.40.1400.10">
    <property type="entry name" value="Sugar-phosphate isomerase, RpiB/LacA/LacB"/>
    <property type="match status" value="1"/>
</dbReference>
<evidence type="ECO:0000256" key="4">
    <source>
        <dbReference type="ARBA" id="ARBA00011738"/>
    </source>
</evidence>
<organism evidence="10 11">
    <name type="scientific">Winkia neuii subsp. anitrata</name>
    <dbReference type="NCBI Taxonomy" id="29318"/>
    <lineage>
        <taxon>Bacteria</taxon>
        <taxon>Bacillati</taxon>
        <taxon>Actinomycetota</taxon>
        <taxon>Actinomycetes</taxon>
        <taxon>Actinomycetales</taxon>
        <taxon>Actinomycetaceae</taxon>
        <taxon>Winkia</taxon>
    </lineage>
</organism>
<feature type="binding site" evidence="9">
    <location>
        <begin position="8"/>
        <end position="9"/>
    </location>
    <ligand>
        <name>D-ribulose 5-phosphate</name>
        <dbReference type="ChEBI" id="CHEBI:58121"/>
    </ligand>
</feature>
<dbReference type="GO" id="GO:0009052">
    <property type="term" value="P:pentose-phosphate shunt, non-oxidative branch"/>
    <property type="evidence" value="ECO:0007669"/>
    <property type="project" value="TreeGrafter"/>
</dbReference>
<name>A0AB38XR07_9ACTO</name>
<evidence type="ECO:0000256" key="3">
    <source>
        <dbReference type="ARBA" id="ARBA00008754"/>
    </source>
</evidence>
<dbReference type="EC" id="5.3.1.6" evidence="5"/>
<evidence type="ECO:0000313" key="11">
    <source>
        <dbReference type="Proteomes" id="UP001211044"/>
    </source>
</evidence>
<dbReference type="GO" id="GO:0019316">
    <property type="term" value="P:D-allose catabolic process"/>
    <property type="evidence" value="ECO:0007669"/>
    <property type="project" value="TreeGrafter"/>
</dbReference>
<reference evidence="10" key="1">
    <citation type="submission" date="2023-01" db="EMBL/GenBank/DDBJ databases">
        <title>Comparative Genomic Analysis of the Clinically-Derived Winkia Strain NY0527 Provides Evidence into the Taxonomic Reassignment of Winkia neuii and Characterizes Their Virulence Traits.</title>
        <authorList>
            <person name="Cai X."/>
            <person name="Peng Y."/>
            <person name="Li M."/>
            <person name="Qiu Y."/>
            <person name="Wang Y."/>
            <person name="Xu L."/>
            <person name="Hou Q."/>
        </authorList>
    </citation>
    <scope>NUCLEOTIDE SEQUENCE</scope>
    <source>
        <strain evidence="10">NY0527</strain>
    </source>
</reference>
<evidence type="ECO:0000256" key="5">
    <source>
        <dbReference type="ARBA" id="ARBA00011959"/>
    </source>
</evidence>
<protein>
    <recommendedName>
        <fullName evidence="6">Ribose-5-phosphate isomerase B</fullName>
        <ecNumber evidence="5">5.3.1.6</ecNumber>
    </recommendedName>
    <alternativeName>
        <fullName evidence="8">Phosphoriboisomerase B</fullName>
    </alternativeName>
</protein>
<dbReference type="NCBIfam" id="NF004051">
    <property type="entry name" value="PRK05571.1"/>
    <property type="match status" value="1"/>
</dbReference>
<sequence length="149" mass="16272">MRIHIASDHAGFELKEALKTHFSERGNEVIDHGPETYDPADDYPPTCQACAEAVLADPGSLGFVLGGSGNGEQIAANQVKGIRAALCWSEETAELARLHNNAQVAGIGARMHSTEDAIRIADKFVDTAFTGEERHCRRIDLLDEYDQKH</sequence>
<feature type="binding site" evidence="9">
    <location>
        <position position="100"/>
    </location>
    <ligand>
        <name>D-ribulose 5-phosphate</name>
        <dbReference type="ChEBI" id="CHEBI:58121"/>
    </ligand>
</feature>
<dbReference type="InterPro" id="IPR003500">
    <property type="entry name" value="RpiB_LacA_LacB"/>
</dbReference>
<comment type="catalytic activity">
    <reaction evidence="1">
        <text>aldehydo-D-ribose 5-phosphate = D-ribulose 5-phosphate</text>
        <dbReference type="Rhea" id="RHEA:14657"/>
        <dbReference type="ChEBI" id="CHEBI:58121"/>
        <dbReference type="ChEBI" id="CHEBI:58273"/>
        <dbReference type="EC" id="5.3.1.6"/>
    </reaction>
</comment>
<dbReference type="Pfam" id="PF02502">
    <property type="entry name" value="LacAB_rpiB"/>
    <property type="match status" value="1"/>
</dbReference>
<feature type="binding site" evidence="9">
    <location>
        <position position="134"/>
    </location>
    <ligand>
        <name>D-ribulose 5-phosphate</name>
        <dbReference type="ChEBI" id="CHEBI:58121"/>
    </ligand>
</feature>
<dbReference type="NCBIfam" id="TIGR00689">
    <property type="entry name" value="rpiB_lacA_lacB"/>
    <property type="match status" value="1"/>
</dbReference>
<comment type="similarity">
    <text evidence="3">Belongs to the LacAB/RpiB family.</text>
</comment>
<proteinExistence type="inferred from homology"/>
<evidence type="ECO:0000256" key="7">
    <source>
        <dbReference type="ARBA" id="ARBA00023235"/>
    </source>
</evidence>
<keyword evidence="7 10" id="KW-0413">Isomerase</keyword>
<comment type="subunit">
    <text evidence="4">Homodimer.</text>
</comment>
<dbReference type="PANTHER" id="PTHR30345:SF0">
    <property type="entry name" value="DNA DAMAGE-REPAIR_TOLERATION PROTEIN DRT102"/>
    <property type="match status" value="1"/>
</dbReference>
<evidence type="ECO:0000256" key="1">
    <source>
        <dbReference type="ARBA" id="ARBA00001713"/>
    </source>
</evidence>
<dbReference type="InterPro" id="IPR011860">
    <property type="entry name" value="Rib-5-P_Isoase_Actino"/>
</dbReference>
<dbReference type="NCBIfam" id="TIGR02133">
    <property type="entry name" value="RPI_actino"/>
    <property type="match status" value="1"/>
</dbReference>
<dbReference type="AlphaFoldDB" id="A0AB38XR07"/>
<dbReference type="SUPFAM" id="SSF89623">
    <property type="entry name" value="Ribose/Galactose isomerase RpiB/AlsB"/>
    <property type="match status" value="1"/>
</dbReference>
<evidence type="ECO:0000313" key="10">
    <source>
        <dbReference type="EMBL" id="WCE46783.1"/>
    </source>
</evidence>
<evidence type="ECO:0000256" key="9">
    <source>
        <dbReference type="PIRSR" id="PIRSR005384-2"/>
    </source>
</evidence>
<dbReference type="GO" id="GO:0004751">
    <property type="term" value="F:ribose-5-phosphate isomerase activity"/>
    <property type="evidence" value="ECO:0007669"/>
    <property type="project" value="UniProtKB-EC"/>
</dbReference>
<comment type="pathway">
    <text evidence="2">Carbohydrate degradation; pentose phosphate pathway; D-ribose 5-phosphate from D-ribulose 5-phosphate (non-oxidative stage): step 1/1.</text>
</comment>
<dbReference type="InterPro" id="IPR036569">
    <property type="entry name" value="RpiB_LacA_LacB_sf"/>
</dbReference>
<gene>
    <name evidence="10" type="ORF">PIG85_03815</name>
</gene>
<feature type="binding site" evidence="9">
    <location>
        <position position="110"/>
    </location>
    <ligand>
        <name>D-ribulose 5-phosphate</name>
        <dbReference type="ChEBI" id="CHEBI:58121"/>
    </ligand>
</feature>
<dbReference type="EMBL" id="CP116394">
    <property type="protein sequence ID" value="WCE46783.1"/>
    <property type="molecule type" value="Genomic_DNA"/>
</dbReference>
<evidence type="ECO:0000256" key="2">
    <source>
        <dbReference type="ARBA" id="ARBA00004988"/>
    </source>
</evidence>
<dbReference type="KEGG" id="wne:PIG85_03815"/>
<dbReference type="Proteomes" id="UP001211044">
    <property type="component" value="Chromosome"/>
</dbReference>
<evidence type="ECO:0000256" key="6">
    <source>
        <dbReference type="ARBA" id="ARBA00014007"/>
    </source>
</evidence>
<feature type="binding site" evidence="9">
    <location>
        <position position="138"/>
    </location>
    <ligand>
        <name>D-ribulose 5-phosphate</name>
        <dbReference type="ChEBI" id="CHEBI:58121"/>
    </ligand>
</feature>
<feature type="binding site" evidence="9">
    <location>
        <begin position="67"/>
        <end position="71"/>
    </location>
    <ligand>
        <name>D-ribulose 5-phosphate</name>
        <dbReference type="ChEBI" id="CHEBI:58121"/>
    </ligand>
</feature>
<accession>A0AB38XR07</accession>
<dbReference type="PANTHER" id="PTHR30345">
    <property type="entry name" value="RIBOSE-5-PHOSPHATE ISOMERASE B"/>
    <property type="match status" value="1"/>
</dbReference>
<evidence type="ECO:0000256" key="8">
    <source>
        <dbReference type="ARBA" id="ARBA00032117"/>
    </source>
</evidence>
<dbReference type="PIRSF" id="PIRSF005384">
    <property type="entry name" value="RpiB_LacA_B"/>
    <property type="match status" value="1"/>
</dbReference>